<dbReference type="PANTHER" id="PTHR23155:SF1152">
    <property type="entry name" value="AAA+ ATPASE DOMAIN-CONTAINING PROTEIN"/>
    <property type="match status" value="1"/>
</dbReference>
<dbReference type="FunFam" id="3.40.50.300:FF:001091">
    <property type="entry name" value="Probable disease resistance protein At1g61300"/>
    <property type="match status" value="1"/>
</dbReference>
<protein>
    <submittedName>
        <fullName evidence="11">Late blight resistance protein-like protein R1B-14</fullName>
    </submittedName>
</protein>
<dbReference type="PANTHER" id="PTHR23155">
    <property type="entry name" value="DISEASE RESISTANCE PROTEIN RP"/>
    <property type="match status" value="1"/>
</dbReference>
<proteinExistence type="inferred from homology"/>
<keyword evidence="5" id="KW-0677">Repeat</keyword>
<comment type="subcellular location">
    <subcellularLocation>
        <location evidence="1">Cytoplasm</location>
    </subcellularLocation>
</comment>
<dbReference type="AlphaFoldDB" id="A0ABD1WVA6"/>
<evidence type="ECO:0000256" key="5">
    <source>
        <dbReference type="ARBA" id="ARBA00022737"/>
    </source>
</evidence>
<evidence type="ECO:0000259" key="9">
    <source>
        <dbReference type="Pfam" id="PF00931"/>
    </source>
</evidence>
<dbReference type="InterPro" id="IPR036388">
    <property type="entry name" value="WH-like_DNA-bd_sf"/>
</dbReference>
<dbReference type="InterPro" id="IPR027417">
    <property type="entry name" value="P-loop_NTPase"/>
</dbReference>
<comment type="similarity">
    <text evidence="2">Belongs to the disease resistance NB-LRR family.</text>
</comment>
<keyword evidence="6" id="KW-0547">Nucleotide-binding</keyword>
<dbReference type="GO" id="GO:0051607">
    <property type="term" value="P:defense response to virus"/>
    <property type="evidence" value="ECO:0007669"/>
    <property type="project" value="UniProtKB-ARBA"/>
</dbReference>
<dbReference type="Gene3D" id="3.40.50.300">
    <property type="entry name" value="P-loop containing nucleotide triphosphate hydrolases"/>
    <property type="match status" value="1"/>
</dbReference>
<evidence type="ECO:0000256" key="8">
    <source>
        <dbReference type="ARBA" id="ARBA00022840"/>
    </source>
</evidence>
<dbReference type="SUPFAM" id="SSF52540">
    <property type="entry name" value="P-loop containing nucleoside triphosphate hydrolases"/>
    <property type="match status" value="1"/>
</dbReference>
<dbReference type="InterPro" id="IPR042197">
    <property type="entry name" value="Apaf_helical"/>
</dbReference>
<name>A0ABD1WVA6_9LAMI</name>
<dbReference type="InterPro" id="IPR044974">
    <property type="entry name" value="Disease_R_plants"/>
</dbReference>
<accession>A0ABD1WVA6</accession>
<evidence type="ECO:0000256" key="3">
    <source>
        <dbReference type="ARBA" id="ARBA00022490"/>
    </source>
</evidence>
<keyword evidence="12" id="KW-1185">Reference proteome</keyword>
<dbReference type="EMBL" id="JBFOLJ010000002">
    <property type="protein sequence ID" value="KAL2553405.1"/>
    <property type="molecule type" value="Genomic_DNA"/>
</dbReference>
<keyword evidence="4" id="KW-0433">Leucine-rich repeat</keyword>
<dbReference type="InterPro" id="IPR002182">
    <property type="entry name" value="NB-ARC"/>
</dbReference>
<dbReference type="PRINTS" id="PR00364">
    <property type="entry name" value="DISEASERSIST"/>
</dbReference>
<dbReference type="GO" id="GO:0005737">
    <property type="term" value="C:cytoplasm"/>
    <property type="evidence" value="ECO:0007669"/>
    <property type="project" value="UniProtKB-SubCell"/>
</dbReference>
<keyword evidence="7" id="KW-0611">Plant defense</keyword>
<dbReference type="FunFam" id="1.10.10.10:FF:000322">
    <property type="entry name" value="Probable disease resistance protein At1g63360"/>
    <property type="match status" value="1"/>
</dbReference>
<reference evidence="12" key="1">
    <citation type="submission" date="2024-07" db="EMBL/GenBank/DDBJ databases">
        <title>Two chromosome-level genome assemblies of Korean endemic species Abeliophyllum distichum and Forsythia ovata (Oleaceae).</title>
        <authorList>
            <person name="Jang H."/>
        </authorList>
    </citation>
    <scope>NUCLEOTIDE SEQUENCE [LARGE SCALE GENOMIC DNA]</scope>
</reference>
<gene>
    <name evidence="11" type="ORF">Fot_07024</name>
</gene>
<keyword evidence="3" id="KW-0963">Cytoplasm</keyword>
<organism evidence="11 12">
    <name type="scientific">Forsythia ovata</name>
    <dbReference type="NCBI Taxonomy" id="205694"/>
    <lineage>
        <taxon>Eukaryota</taxon>
        <taxon>Viridiplantae</taxon>
        <taxon>Streptophyta</taxon>
        <taxon>Embryophyta</taxon>
        <taxon>Tracheophyta</taxon>
        <taxon>Spermatophyta</taxon>
        <taxon>Magnoliopsida</taxon>
        <taxon>eudicotyledons</taxon>
        <taxon>Gunneridae</taxon>
        <taxon>Pentapetalae</taxon>
        <taxon>asterids</taxon>
        <taxon>lamiids</taxon>
        <taxon>Lamiales</taxon>
        <taxon>Oleaceae</taxon>
        <taxon>Forsythieae</taxon>
        <taxon>Forsythia</taxon>
    </lineage>
</organism>
<dbReference type="Proteomes" id="UP001604277">
    <property type="component" value="Unassembled WGS sequence"/>
</dbReference>
<evidence type="ECO:0000256" key="7">
    <source>
        <dbReference type="ARBA" id="ARBA00022821"/>
    </source>
</evidence>
<evidence type="ECO:0000313" key="12">
    <source>
        <dbReference type="Proteomes" id="UP001604277"/>
    </source>
</evidence>
<dbReference type="Gene3D" id="1.10.8.430">
    <property type="entry name" value="Helical domain of apoptotic protease-activating factors"/>
    <property type="match status" value="1"/>
</dbReference>
<comment type="caution">
    <text evidence="11">The sequence shown here is derived from an EMBL/GenBank/DDBJ whole genome shotgun (WGS) entry which is preliminary data.</text>
</comment>
<feature type="domain" description="NB-ARC" evidence="9">
    <location>
        <begin position="387"/>
        <end position="559"/>
    </location>
</feature>
<dbReference type="Pfam" id="PF00931">
    <property type="entry name" value="NB-ARC"/>
    <property type="match status" value="1"/>
</dbReference>
<dbReference type="GO" id="GO:0005524">
    <property type="term" value="F:ATP binding"/>
    <property type="evidence" value="ECO:0007669"/>
    <property type="project" value="UniProtKB-KW"/>
</dbReference>
<evidence type="ECO:0000256" key="6">
    <source>
        <dbReference type="ARBA" id="ARBA00022741"/>
    </source>
</evidence>
<dbReference type="Gene3D" id="1.10.10.10">
    <property type="entry name" value="Winged helix-like DNA-binding domain superfamily/Winged helix DNA-binding domain"/>
    <property type="match status" value="1"/>
</dbReference>
<evidence type="ECO:0000256" key="4">
    <source>
        <dbReference type="ARBA" id="ARBA00022614"/>
    </source>
</evidence>
<feature type="domain" description="Disease resistance protein winged helix" evidence="10">
    <location>
        <begin position="645"/>
        <end position="714"/>
    </location>
</feature>
<evidence type="ECO:0000259" key="10">
    <source>
        <dbReference type="Pfam" id="PF23559"/>
    </source>
</evidence>
<evidence type="ECO:0000256" key="2">
    <source>
        <dbReference type="ARBA" id="ARBA00008894"/>
    </source>
</evidence>
<evidence type="ECO:0000313" key="11">
    <source>
        <dbReference type="EMBL" id="KAL2553405.1"/>
    </source>
</evidence>
<sequence length="730" mass="83759">MAPTIFHLAGAIESMLYIPGMPDCKGDMILAVCHYIIKLHSSREDEQDDKVISLLQQLNDSVKKSTTDHIYEDQVFIIMLKSFVTEFKVFLKVPNLKSTALNPIELLAVFIDFLLEIDGRIWRNSFKPCQKDLKFFITFLGDKPASQSTSLDENKNVLTDIEDVANAVGSFLYSYFFYIGEKDWTRDDRSKDLALADILGKFEQVKEKIKEQCIAASWKMLTPKTSVVSLFLFDSLLDDLNLLMIQKYETSIDVKDQIRTIIEELKSLRTFLEDMEVQKHPELEGFLIQTSDIAYEVLYILTSYAPVWYLNLRLPQVMEKIKLIRLPLEKLNKYPTEQVSSQEEISLEDIVVDFHADANRIAGMLKDVENPSQKAPLIEEDIFVGLDDEVNEITEILLGNQKKQQIISIWGMPGLGKTTLAKKIFGDDRIVKYFHKRAYCVISQTYDKKNTLISILASMSSLERDELSKLDEETLGEKLYKSLCGEETRFLIILDDIWKDMWSDLHRYFPENQSGSRILFTTRFEKIGSQASDKSIVRNLRFLTDDECWELLKIKVFHNVQLEDIGELENIGMKIARKCGGLPLAVVVIAAVLANKKKNKAKWGEVAESLSSHISKDNSCMKILELSYNYLPMHLKPCFLYFGAFEENREIPVQKLISLWVAEGFVQKVNKKQPNAVSYGYLTDLISRGLVQVGKRRSDGGVKTCYVHDLLREMCLTIAENNNFMKVVQE</sequence>
<dbReference type="InterPro" id="IPR058922">
    <property type="entry name" value="WHD_DRP"/>
</dbReference>
<evidence type="ECO:0000256" key="1">
    <source>
        <dbReference type="ARBA" id="ARBA00004496"/>
    </source>
</evidence>
<keyword evidence="8" id="KW-0067">ATP-binding</keyword>
<dbReference type="Pfam" id="PF23559">
    <property type="entry name" value="WHD_DRP"/>
    <property type="match status" value="1"/>
</dbReference>